<gene>
    <name evidence="1" type="ORF">TT172_LOCUS10073</name>
</gene>
<reference evidence="1 2" key="1">
    <citation type="submission" date="2018-04" db="EMBL/GenBank/DDBJ databases">
        <authorList>
            <person name="Huttner S."/>
            <person name="Dainat J."/>
        </authorList>
    </citation>
    <scope>NUCLEOTIDE SEQUENCE [LARGE SCALE GENOMIC DNA]</scope>
</reference>
<dbReference type="Proteomes" id="UP000289323">
    <property type="component" value="Unassembled WGS sequence"/>
</dbReference>
<sequence length="126" mass="14458">MVLLFIDLDREHRELLVRTITGILSTKLAEITYRQITQGLPISNVAYYSRVPPYSGNPMDHAHEELCPGMLDRSSTTTTGVTDWAPPESNSEKLHPDVLLPTLFHHKRYVDHDRYLRHVADMVGDY</sequence>
<proteinExistence type="predicted"/>
<protein>
    <submittedName>
        <fullName evidence="1">9c20ce08-4010-4c1a-a950-31312a8194ed</fullName>
    </submittedName>
</protein>
<accession>A0A3S4F8F7</accession>
<dbReference type="EMBL" id="OUUZ01000019">
    <property type="protein sequence ID" value="SPQ27654.1"/>
    <property type="molecule type" value="Genomic_DNA"/>
</dbReference>
<dbReference type="AlphaFoldDB" id="A0A3S4F8F7"/>
<name>A0A3S4F8F7_9PEZI</name>
<evidence type="ECO:0000313" key="1">
    <source>
        <dbReference type="EMBL" id="SPQ27654.1"/>
    </source>
</evidence>
<organism evidence="1 2">
    <name type="scientific">Thermothielavioides terrestris</name>
    <dbReference type="NCBI Taxonomy" id="2587410"/>
    <lineage>
        <taxon>Eukaryota</taxon>
        <taxon>Fungi</taxon>
        <taxon>Dikarya</taxon>
        <taxon>Ascomycota</taxon>
        <taxon>Pezizomycotina</taxon>
        <taxon>Sordariomycetes</taxon>
        <taxon>Sordariomycetidae</taxon>
        <taxon>Sordariales</taxon>
        <taxon>Chaetomiaceae</taxon>
        <taxon>Thermothielavioides</taxon>
    </lineage>
</organism>
<evidence type="ECO:0000313" key="2">
    <source>
        <dbReference type="Proteomes" id="UP000289323"/>
    </source>
</evidence>